<gene>
    <name evidence="9" type="ORF">PF001_g25811</name>
    <name evidence="8" type="ORF">PF002_g26947</name>
    <name evidence="6" type="ORF">PF004_g28132</name>
    <name evidence="7" type="ORF">PF005_g26176</name>
    <name evidence="5" type="ORF">PF006_g25847</name>
    <name evidence="4" type="ORF">PF007_g26438</name>
    <name evidence="2" type="ORF">PF009_g29915</name>
    <name evidence="3" type="ORF">PF010_g25847</name>
</gene>
<dbReference type="EMBL" id="QXGB01002975">
    <property type="protein sequence ID" value="KAE9173654.1"/>
    <property type="molecule type" value="Genomic_DNA"/>
</dbReference>
<accession>A0A6A3DDI3</accession>
<evidence type="ECO:0000313" key="17">
    <source>
        <dbReference type="Proteomes" id="UP000488956"/>
    </source>
</evidence>
<dbReference type="Proteomes" id="UP000429523">
    <property type="component" value="Unassembled WGS sequence"/>
</dbReference>
<comment type="caution">
    <text evidence="2">The sequence shown here is derived from an EMBL/GenBank/DDBJ whole genome shotgun (WGS) entry which is preliminary data.</text>
</comment>
<dbReference type="Proteomes" id="UP000433483">
    <property type="component" value="Unassembled WGS sequence"/>
</dbReference>
<dbReference type="AlphaFoldDB" id="A0A6A3DDI3"/>
<dbReference type="EMBL" id="QXFX01003059">
    <property type="protein sequence ID" value="KAE9071515.1"/>
    <property type="molecule type" value="Genomic_DNA"/>
</dbReference>
<dbReference type="EMBL" id="QXFZ01003039">
    <property type="protein sequence ID" value="KAE9071754.1"/>
    <property type="molecule type" value="Genomic_DNA"/>
</dbReference>
<dbReference type="Proteomes" id="UP000441208">
    <property type="component" value="Unassembled WGS sequence"/>
</dbReference>
<evidence type="ECO:0000313" key="10">
    <source>
        <dbReference type="Proteomes" id="UP000429523"/>
    </source>
</evidence>
<evidence type="ECO:0000313" key="11">
    <source>
        <dbReference type="Proteomes" id="UP000433483"/>
    </source>
</evidence>
<dbReference type="EMBL" id="QXGE01003096">
    <property type="protein sequence ID" value="KAE9277114.1"/>
    <property type="molecule type" value="Genomic_DNA"/>
</dbReference>
<dbReference type="EMBL" id="QXGA01003124">
    <property type="protein sequence ID" value="KAE9087243.1"/>
    <property type="molecule type" value="Genomic_DNA"/>
</dbReference>
<evidence type="ECO:0000256" key="1">
    <source>
        <dbReference type="SAM" id="MobiDB-lite"/>
    </source>
</evidence>
<evidence type="ECO:0000313" key="16">
    <source>
        <dbReference type="Proteomes" id="UP000476176"/>
    </source>
</evidence>
<evidence type="ECO:0000313" key="13">
    <source>
        <dbReference type="Proteomes" id="UP000440367"/>
    </source>
</evidence>
<evidence type="ECO:0000313" key="8">
    <source>
        <dbReference type="EMBL" id="KAE9182585.1"/>
    </source>
</evidence>
<sequence>MAADSPRELAGASTKAGDACEGAELPGPVEVGVPTREALRRTPGGAGAAGVPCCPASLAPSPEEGVGGGGLAGESALRARR</sequence>
<dbReference type="Proteomes" id="UP000476176">
    <property type="component" value="Unassembled WGS sequence"/>
</dbReference>
<dbReference type="Proteomes" id="UP000488956">
    <property type="component" value="Unassembled WGS sequence"/>
</dbReference>
<evidence type="ECO:0000313" key="12">
    <source>
        <dbReference type="Proteomes" id="UP000437068"/>
    </source>
</evidence>
<evidence type="ECO:0000313" key="15">
    <source>
        <dbReference type="Proteomes" id="UP000441208"/>
    </source>
</evidence>
<evidence type="ECO:0000313" key="6">
    <source>
        <dbReference type="EMBL" id="KAE9169624.1"/>
    </source>
</evidence>
<dbReference type="Proteomes" id="UP000440367">
    <property type="component" value="Unassembled WGS sequence"/>
</dbReference>
<organism evidence="2 10">
    <name type="scientific">Phytophthora fragariae</name>
    <dbReference type="NCBI Taxonomy" id="53985"/>
    <lineage>
        <taxon>Eukaryota</taxon>
        <taxon>Sar</taxon>
        <taxon>Stramenopiles</taxon>
        <taxon>Oomycota</taxon>
        <taxon>Peronosporomycetes</taxon>
        <taxon>Peronosporales</taxon>
        <taxon>Peronosporaceae</taxon>
        <taxon>Phytophthora</taxon>
    </lineage>
</organism>
<dbReference type="EMBL" id="QXGF01004436">
    <property type="protein sequence ID" value="KAE8919784.1"/>
    <property type="molecule type" value="Genomic_DNA"/>
</dbReference>
<feature type="region of interest" description="Disordered" evidence="1">
    <location>
        <begin position="1"/>
        <end position="81"/>
    </location>
</feature>
<protein>
    <submittedName>
        <fullName evidence="2">Uncharacterized protein</fullName>
    </submittedName>
</protein>
<evidence type="ECO:0000313" key="4">
    <source>
        <dbReference type="EMBL" id="KAE9071754.1"/>
    </source>
</evidence>
<evidence type="ECO:0000313" key="3">
    <source>
        <dbReference type="EMBL" id="KAE9071515.1"/>
    </source>
</evidence>
<reference evidence="10 11" key="1">
    <citation type="submission" date="2018-08" db="EMBL/GenBank/DDBJ databases">
        <title>Genomic investigation of the strawberry pathogen Phytophthora fragariae indicates pathogenicity is determined by transcriptional variation in three key races.</title>
        <authorList>
            <person name="Adams T.M."/>
            <person name="Armitage A.D."/>
            <person name="Sobczyk M.K."/>
            <person name="Bates H.J."/>
            <person name="Dunwell J.M."/>
            <person name="Nellist C.F."/>
            <person name="Harrison R.J."/>
        </authorList>
    </citation>
    <scope>NUCLEOTIDE SEQUENCE [LARGE SCALE GENOMIC DNA]</scope>
    <source>
        <strain evidence="9 12">A4</strain>
        <strain evidence="8 13">BC-1</strain>
        <strain evidence="6 16">BC-23</strain>
        <strain evidence="7 11">NOV-27</strain>
        <strain evidence="5 14">NOV-5</strain>
        <strain evidence="4 15">NOV-71</strain>
        <strain evidence="2 10">NOV-9</strain>
        <strain evidence="3 17">ONT-3</strain>
    </source>
</reference>
<keyword evidence="11" id="KW-1185">Reference proteome</keyword>
<evidence type="ECO:0000313" key="2">
    <source>
        <dbReference type="EMBL" id="KAE8919784.1"/>
    </source>
</evidence>
<name>A0A6A3DDI3_9STRA</name>
<evidence type="ECO:0000313" key="5">
    <source>
        <dbReference type="EMBL" id="KAE9087243.1"/>
    </source>
</evidence>
<evidence type="ECO:0000313" key="7">
    <source>
        <dbReference type="EMBL" id="KAE9173654.1"/>
    </source>
</evidence>
<dbReference type="Proteomes" id="UP000437068">
    <property type="component" value="Unassembled WGS sequence"/>
</dbReference>
<dbReference type="Proteomes" id="UP000440732">
    <property type="component" value="Unassembled WGS sequence"/>
</dbReference>
<evidence type="ECO:0000313" key="14">
    <source>
        <dbReference type="Proteomes" id="UP000440732"/>
    </source>
</evidence>
<dbReference type="EMBL" id="QXGD01002920">
    <property type="protein sequence ID" value="KAE9182585.1"/>
    <property type="molecule type" value="Genomic_DNA"/>
</dbReference>
<dbReference type="EMBL" id="QXGC01004392">
    <property type="protein sequence ID" value="KAE9169624.1"/>
    <property type="molecule type" value="Genomic_DNA"/>
</dbReference>
<proteinExistence type="predicted"/>
<evidence type="ECO:0000313" key="9">
    <source>
        <dbReference type="EMBL" id="KAE9277114.1"/>
    </source>
</evidence>